<organism evidence="9 10">
    <name type="scientific">Adhaeribacter terreus</name>
    <dbReference type="NCBI Taxonomy" id="529703"/>
    <lineage>
        <taxon>Bacteria</taxon>
        <taxon>Pseudomonadati</taxon>
        <taxon>Bacteroidota</taxon>
        <taxon>Cytophagia</taxon>
        <taxon>Cytophagales</taxon>
        <taxon>Hymenobacteraceae</taxon>
        <taxon>Adhaeribacter</taxon>
    </lineage>
</organism>
<keyword evidence="10" id="KW-1185">Reference proteome</keyword>
<evidence type="ECO:0000313" key="9">
    <source>
        <dbReference type="EMBL" id="MFC5272170.1"/>
    </source>
</evidence>
<evidence type="ECO:0000256" key="5">
    <source>
        <dbReference type="ARBA" id="ARBA00022777"/>
    </source>
</evidence>
<dbReference type="PANTHER" id="PTHR43304">
    <property type="entry name" value="PHYTOCHROME-LIKE PROTEIN CPH1"/>
    <property type="match status" value="1"/>
</dbReference>
<dbReference type="InterPro" id="IPR005467">
    <property type="entry name" value="His_kinase_dom"/>
</dbReference>
<dbReference type="PROSITE" id="PS50112">
    <property type="entry name" value="PAS"/>
    <property type="match status" value="2"/>
</dbReference>
<dbReference type="InterPro" id="IPR052162">
    <property type="entry name" value="Sensor_kinase/Photoreceptor"/>
</dbReference>
<evidence type="ECO:0000259" key="8">
    <source>
        <dbReference type="PROSITE" id="PS50113"/>
    </source>
</evidence>
<dbReference type="PANTHER" id="PTHR43304:SF1">
    <property type="entry name" value="PAC DOMAIN-CONTAINING PROTEIN"/>
    <property type="match status" value="1"/>
</dbReference>
<proteinExistence type="predicted"/>
<dbReference type="SMART" id="SM00091">
    <property type="entry name" value="PAS"/>
    <property type="match status" value="2"/>
</dbReference>
<evidence type="ECO:0000313" key="10">
    <source>
        <dbReference type="Proteomes" id="UP001596161"/>
    </source>
</evidence>
<dbReference type="Pfam" id="PF00512">
    <property type="entry name" value="HisKA"/>
    <property type="match status" value="1"/>
</dbReference>
<dbReference type="NCBIfam" id="TIGR00229">
    <property type="entry name" value="sensory_box"/>
    <property type="match status" value="2"/>
</dbReference>
<dbReference type="CDD" id="cd00130">
    <property type="entry name" value="PAS"/>
    <property type="match status" value="2"/>
</dbReference>
<protein>
    <recommendedName>
        <fullName evidence="2">histidine kinase</fullName>
        <ecNumber evidence="2">2.7.13.3</ecNumber>
    </recommendedName>
</protein>
<comment type="catalytic activity">
    <reaction evidence="1">
        <text>ATP + protein L-histidine = ADP + protein N-phospho-L-histidine.</text>
        <dbReference type="EC" id="2.7.13.3"/>
    </reaction>
</comment>
<dbReference type="SUPFAM" id="SSF55785">
    <property type="entry name" value="PYP-like sensor domain (PAS domain)"/>
    <property type="match status" value="2"/>
</dbReference>
<keyword evidence="3" id="KW-0597">Phosphoprotein</keyword>
<dbReference type="PRINTS" id="PR00344">
    <property type="entry name" value="BCTRLSENSOR"/>
</dbReference>
<dbReference type="Gene3D" id="1.10.287.130">
    <property type="match status" value="1"/>
</dbReference>
<feature type="domain" description="PAS" evidence="7">
    <location>
        <begin position="137"/>
        <end position="209"/>
    </location>
</feature>
<dbReference type="PROSITE" id="PS50109">
    <property type="entry name" value="HIS_KIN"/>
    <property type="match status" value="1"/>
</dbReference>
<dbReference type="InterPro" id="IPR035965">
    <property type="entry name" value="PAS-like_dom_sf"/>
</dbReference>
<dbReference type="Proteomes" id="UP001596161">
    <property type="component" value="Unassembled WGS sequence"/>
</dbReference>
<evidence type="ECO:0000259" key="7">
    <source>
        <dbReference type="PROSITE" id="PS50112"/>
    </source>
</evidence>
<feature type="domain" description="Histidine kinase" evidence="6">
    <location>
        <begin position="280"/>
        <end position="493"/>
    </location>
</feature>
<dbReference type="SMART" id="SM00086">
    <property type="entry name" value="PAC"/>
    <property type="match status" value="2"/>
</dbReference>
<dbReference type="SMART" id="SM00387">
    <property type="entry name" value="HATPase_c"/>
    <property type="match status" value="1"/>
</dbReference>
<dbReference type="RefSeq" id="WP_378018527.1">
    <property type="nucleotide sequence ID" value="NZ_JBHSKT010000012.1"/>
</dbReference>
<feature type="domain" description="PAC" evidence="8">
    <location>
        <begin position="211"/>
        <end position="263"/>
    </location>
</feature>
<keyword evidence="4" id="KW-0808">Transferase</keyword>
<dbReference type="CDD" id="cd00082">
    <property type="entry name" value="HisKA"/>
    <property type="match status" value="1"/>
</dbReference>
<dbReference type="InterPro" id="IPR004358">
    <property type="entry name" value="Sig_transdc_His_kin-like_C"/>
</dbReference>
<name>A0ABW0EG35_9BACT</name>
<dbReference type="SMART" id="SM00388">
    <property type="entry name" value="HisKA"/>
    <property type="match status" value="1"/>
</dbReference>
<dbReference type="InterPro" id="IPR001610">
    <property type="entry name" value="PAC"/>
</dbReference>
<evidence type="ECO:0000256" key="2">
    <source>
        <dbReference type="ARBA" id="ARBA00012438"/>
    </source>
</evidence>
<dbReference type="InterPro" id="IPR000700">
    <property type="entry name" value="PAS-assoc_C"/>
</dbReference>
<dbReference type="InterPro" id="IPR003594">
    <property type="entry name" value="HATPase_dom"/>
</dbReference>
<evidence type="ECO:0000256" key="1">
    <source>
        <dbReference type="ARBA" id="ARBA00000085"/>
    </source>
</evidence>
<sequence>MNPESDIKNIRFQKMVAEIEDYAILLLDQDGYIENWNKGAEKIKGYKAREIIGKNFSNFYTPEDQAKGLPAKLLAEARAKGSVRHEGWRVKKNGERFWGNVVITAIHGDDNTVIGFTKVTRDMTEKKLAEENLRRSEDRYHKMVAEIQDYAILLMDVNGKVENWNKGAERIKGYKASEVTGKHFSIFYTPEDLANQKPQRLLERAIKNGRAQDEGWRLRKDGTAFWANVTITALHNDEGEITGFSKVTRDLTEIKKAEATLLNMQRIEARNDELEQLTYITSHDLQEPLRNISSFIDVFREEYGQKLDDTGQEMLQFIKTATTRMSELINGLLDYGRLGRNAEATEINTQEVVDEICADLSTLIRETGAEIKIQPLPIIFGYRTEFRLLLQNLISNAIKFRKPNVQPLVEVSAELIQDKWRFAVKDNGIGIEPQYLDRIFLIFQRLHSSRQYEGSGIGLAHCKRIAALHHGDLWVTSEPGTGSTFYFTINTNNFSL</sequence>
<feature type="domain" description="PAC" evidence="8">
    <location>
        <begin position="83"/>
        <end position="135"/>
    </location>
</feature>
<dbReference type="Pfam" id="PF02518">
    <property type="entry name" value="HATPase_c"/>
    <property type="match status" value="1"/>
</dbReference>
<gene>
    <name evidence="9" type="ORF">ACFPIB_16265</name>
</gene>
<dbReference type="SUPFAM" id="SSF47384">
    <property type="entry name" value="Homodimeric domain of signal transducing histidine kinase"/>
    <property type="match status" value="1"/>
</dbReference>
<dbReference type="InterPro" id="IPR036097">
    <property type="entry name" value="HisK_dim/P_sf"/>
</dbReference>
<reference evidence="10" key="1">
    <citation type="journal article" date="2019" name="Int. J. Syst. Evol. Microbiol.">
        <title>The Global Catalogue of Microorganisms (GCM) 10K type strain sequencing project: providing services to taxonomists for standard genome sequencing and annotation.</title>
        <authorList>
            <consortium name="The Broad Institute Genomics Platform"/>
            <consortium name="The Broad Institute Genome Sequencing Center for Infectious Disease"/>
            <person name="Wu L."/>
            <person name="Ma J."/>
        </authorList>
    </citation>
    <scope>NUCLEOTIDE SEQUENCE [LARGE SCALE GENOMIC DNA]</scope>
    <source>
        <strain evidence="10">KACC 12602</strain>
    </source>
</reference>
<dbReference type="PROSITE" id="PS50113">
    <property type="entry name" value="PAC"/>
    <property type="match status" value="2"/>
</dbReference>
<dbReference type="InterPro" id="IPR036890">
    <property type="entry name" value="HATPase_C_sf"/>
</dbReference>
<dbReference type="Gene3D" id="3.30.450.20">
    <property type="entry name" value="PAS domain"/>
    <property type="match status" value="2"/>
</dbReference>
<dbReference type="Pfam" id="PF13426">
    <property type="entry name" value="PAS_9"/>
    <property type="match status" value="2"/>
</dbReference>
<dbReference type="EC" id="2.7.13.3" evidence="2"/>
<accession>A0ABW0EG35</accession>
<dbReference type="InterPro" id="IPR000014">
    <property type="entry name" value="PAS"/>
</dbReference>
<evidence type="ECO:0000256" key="3">
    <source>
        <dbReference type="ARBA" id="ARBA00022553"/>
    </source>
</evidence>
<dbReference type="InterPro" id="IPR003661">
    <property type="entry name" value="HisK_dim/P_dom"/>
</dbReference>
<dbReference type="EMBL" id="JBHSKT010000012">
    <property type="protein sequence ID" value="MFC5272170.1"/>
    <property type="molecule type" value="Genomic_DNA"/>
</dbReference>
<dbReference type="SUPFAM" id="SSF55874">
    <property type="entry name" value="ATPase domain of HSP90 chaperone/DNA topoisomerase II/histidine kinase"/>
    <property type="match status" value="1"/>
</dbReference>
<keyword evidence="5" id="KW-0418">Kinase</keyword>
<comment type="caution">
    <text evidence="9">The sequence shown here is derived from an EMBL/GenBank/DDBJ whole genome shotgun (WGS) entry which is preliminary data.</text>
</comment>
<evidence type="ECO:0000259" key="6">
    <source>
        <dbReference type="PROSITE" id="PS50109"/>
    </source>
</evidence>
<evidence type="ECO:0000256" key="4">
    <source>
        <dbReference type="ARBA" id="ARBA00022679"/>
    </source>
</evidence>
<feature type="domain" description="PAS" evidence="7">
    <location>
        <begin position="24"/>
        <end position="65"/>
    </location>
</feature>
<dbReference type="Gene3D" id="3.30.565.10">
    <property type="entry name" value="Histidine kinase-like ATPase, C-terminal domain"/>
    <property type="match status" value="1"/>
</dbReference>